<feature type="non-terminal residue" evidence="2">
    <location>
        <position position="265"/>
    </location>
</feature>
<sequence length="265" mass="27807">MPLTESDQIRIRQFIQKLEAGLLDGLTVFITYHDSDLDSTPSNPTGDGTTGGWHTDSTENVNWMSTKRAHHVTEGTWGNPMAIRGLTGETGAAAVVYYIKPTDGTAIKNGEGTLTIEAHKIVGGSDSILSAGTIKLYDPDNNEITVGNGYAAGSDGYTGVFDAGDIELSKVITMKDGEGGSPLDTITLVDILDGSDAIVGSIESDIGLVWLQAPGPGAWTPAGTECTLTVKYYQGGAQINTRTVVITRDDATLTAPEPDTVDGIT</sequence>
<comment type="caution">
    <text evidence="2">The sequence shown here is derived from an EMBL/GenBank/DDBJ whole genome shotgun (WGS) entry which is preliminary data.</text>
</comment>
<organism evidence="2">
    <name type="scientific">marine sediment metagenome</name>
    <dbReference type="NCBI Taxonomy" id="412755"/>
    <lineage>
        <taxon>unclassified sequences</taxon>
        <taxon>metagenomes</taxon>
        <taxon>ecological metagenomes</taxon>
    </lineage>
</organism>
<reference evidence="2" key="1">
    <citation type="journal article" date="2014" name="Front. Microbiol.">
        <title>High frequency of phylogenetically diverse reductive dehalogenase-homologous genes in deep subseafloor sedimentary metagenomes.</title>
        <authorList>
            <person name="Kawai M."/>
            <person name="Futagami T."/>
            <person name="Toyoda A."/>
            <person name="Takaki Y."/>
            <person name="Nishi S."/>
            <person name="Hori S."/>
            <person name="Arai W."/>
            <person name="Tsubouchi T."/>
            <person name="Morono Y."/>
            <person name="Uchiyama I."/>
            <person name="Ito T."/>
            <person name="Fujiyama A."/>
            <person name="Inagaki F."/>
            <person name="Takami H."/>
        </authorList>
    </citation>
    <scope>NUCLEOTIDE SEQUENCE</scope>
    <source>
        <strain evidence="2">Expedition CK06-06</strain>
    </source>
</reference>
<accession>X1GQX3</accession>
<gene>
    <name evidence="2" type="ORF">S03H2_37032</name>
</gene>
<proteinExistence type="predicted"/>
<evidence type="ECO:0000313" key="2">
    <source>
        <dbReference type="EMBL" id="GAH60296.1"/>
    </source>
</evidence>
<name>X1GQX3_9ZZZZ</name>
<dbReference type="EMBL" id="BARU01022764">
    <property type="protein sequence ID" value="GAH60296.1"/>
    <property type="molecule type" value="Genomic_DNA"/>
</dbReference>
<evidence type="ECO:0000256" key="1">
    <source>
        <dbReference type="SAM" id="MobiDB-lite"/>
    </source>
</evidence>
<dbReference type="AlphaFoldDB" id="X1GQX3"/>
<feature type="region of interest" description="Disordered" evidence="1">
    <location>
        <begin position="37"/>
        <end position="56"/>
    </location>
</feature>
<protein>
    <submittedName>
        <fullName evidence="2">Uncharacterized protein</fullName>
    </submittedName>
</protein>